<evidence type="ECO:0000313" key="2">
    <source>
        <dbReference type="EMBL" id="KFI98593.1"/>
    </source>
</evidence>
<dbReference type="PANTHER" id="PTHR13696:SF52">
    <property type="entry name" value="PARA FAMILY PROTEIN CT_582"/>
    <property type="match status" value="1"/>
</dbReference>
<dbReference type="PANTHER" id="PTHR13696">
    <property type="entry name" value="P-LOOP CONTAINING NUCLEOSIDE TRIPHOSPHATE HYDROLASE"/>
    <property type="match status" value="1"/>
</dbReference>
<gene>
    <name evidence="2" type="ORF">BSTER_1186</name>
</gene>
<sequence>MRTIAISNYKGGVGKTTTAVNLAAIFAARGLRTLLVDLDPQASATDFFGLYDRAASERRTSVELLYGGAPVEEVAYAAGEGLDVVASTIDLVDQNEMLLREQRLKFALDDASGSYDVCLIDCSPVMRRLAFNAYLAATEGGMVVIPVKLDSTVMRGTALTVEATRSIADALRMPTPRWKILRTCVPGRMTNAEATGAAVLDGFFPGEQFETVIHASSKVCEGSWQWKPVAAFEPGSRPARDYEALADEVSRELA</sequence>
<accession>A0A087DSU3</accession>
<dbReference type="InterPro" id="IPR027417">
    <property type="entry name" value="P-loop_NTPase"/>
</dbReference>
<dbReference type="Pfam" id="PF13614">
    <property type="entry name" value="AAA_31"/>
    <property type="match status" value="1"/>
</dbReference>
<dbReference type="InterPro" id="IPR025669">
    <property type="entry name" value="AAA_dom"/>
</dbReference>
<dbReference type="CDD" id="cd02042">
    <property type="entry name" value="ParAB_family"/>
    <property type="match status" value="1"/>
</dbReference>
<protein>
    <submittedName>
        <fullName evidence="2">ATPases involved in chromosome partitioning</fullName>
    </submittedName>
</protein>
<dbReference type="EMBL" id="JGZQ01000003">
    <property type="protein sequence ID" value="KFI98593.1"/>
    <property type="molecule type" value="Genomic_DNA"/>
</dbReference>
<dbReference type="SUPFAM" id="SSF52540">
    <property type="entry name" value="P-loop containing nucleoside triphosphate hydrolases"/>
    <property type="match status" value="1"/>
</dbReference>
<dbReference type="Gene3D" id="3.40.50.300">
    <property type="entry name" value="P-loop containing nucleotide triphosphate hydrolases"/>
    <property type="match status" value="1"/>
</dbReference>
<comment type="caution">
    <text evidence="2">The sequence shown here is derived from an EMBL/GenBank/DDBJ whole genome shotgun (WGS) entry which is preliminary data.</text>
</comment>
<evidence type="ECO:0000313" key="3">
    <source>
        <dbReference type="Proteomes" id="UP000029091"/>
    </source>
</evidence>
<dbReference type="RefSeq" id="WP_033499416.1">
    <property type="nucleotide sequence ID" value="NZ_JDUX01000002.1"/>
</dbReference>
<name>A0A087DSU3_BIFAD</name>
<proteinExistence type="predicted"/>
<reference evidence="2 3" key="1">
    <citation type="submission" date="2014-03" db="EMBL/GenBank/DDBJ databases">
        <title>Genomics of Bifidobacteria.</title>
        <authorList>
            <person name="Ventura M."/>
            <person name="Milani C."/>
            <person name="Lugli G.A."/>
        </authorList>
    </citation>
    <scope>NUCLEOTIDE SEQUENCE [LARGE SCALE GENOMIC DNA]</scope>
    <source>
        <strain evidence="3">JCM 15918</strain>
    </source>
</reference>
<dbReference type="InterPro" id="IPR050678">
    <property type="entry name" value="DNA_Partitioning_ATPase"/>
</dbReference>
<evidence type="ECO:0000259" key="1">
    <source>
        <dbReference type="Pfam" id="PF13614"/>
    </source>
</evidence>
<dbReference type="AlphaFoldDB" id="A0A087DSU3"/>
<dbReference type="GeneID" id="97353297"/>
<organism evidence="2 3">
    <name type="scientific">Bifidobacterium adolescentis JCM 15918</name>
    <dbReference type="NCBI Taxonomy" id="1437612"/>
    <lineage>
        <taxon>Bacteria</taxon>
        <taxon>Bacillati</taxon>
        <taxon>Actinomycetota</taxon>
        <taxon>Actinomycetes</taxon>
        <taxon>Bifidobacteriales</taxon>
        <taxon>Bifidobacteriaceae</taxon>
        <taxon>Bifidobacterium</taxon>
    </lineage>
</organism>
<dbReference type="Proteomes" id="UP000029091">
    <property type="component" value="Unassembled WGS sequence"/>
</dbReference>
<dbReference type="PIRSF" id="PIRSF009320">
    <property type="entry name" value="Nuc_binding_HP_1000"/>
    <property type="match status" value="1"/>
</dbReference>
<feature type="domain" description="AAA" evidence="1">
    <location>
        <begin position="1"/>
        <end position="170"/>
    </location>
</feature>